<reference evidence="1 3" key="1">
    <citation type="journal article" date="2019" name="Sci. Rep.">
        <title>Orb-weaving spider Araneus ventricosus genome elucidates the spidroin gene catalogue.</title>
        <authorList>
            <person name="Kono N."/>
            <person name="Nakamura H."/>
            <person name="Ohtoshi R."/>
            <person name="Moran D.A.P."/>
            <person name="Shinohara A."/>
            <person name="Yoshida Y."/>
            <person name="Fujiwara M."/>
            <person name="Mori M."/>
            <person name="Tomita M."/>
            <person name="Arakawa K."/>
        </authorList>
    </citation>
    <scope>NUCLEOTIDE SEQUENCE [LARGE SCALE GENOMIC DNA]</scope>
</reference>
<accession>A0A4Y2P8K8</accession>
<sequence>MLCCSTVNSSNFWFQEVNLWKCLSPDCVGVVVGISRERPQQNPSKNVRQAFPSTLP</sequence>
<comment type="caution">
    <text evidence="1">The sequence shown here is derived from an EMBL/GenBank/DDBJ whole genome shotgun (WGS) entry which is preliminary data.</text>
</comment>
<dbReference type="Proteomes" id="UP000499080">
    <property type="component" value="Unassembled WGS sequence"/>
</dbReference>
<dbReference type="EMBL" id="BGPR01213215">
    <property type="protein sequence ID" value="GBN46577.1"/>
    <property type="molecule type" value="Genomic_DNA"/>
</dbReference>
<evidence type="ECO:0000313" key="1">
    <source>
        <dbReference type="EMBL" id="GBN46577.1"/>
    </source>
</evidence>
<proteinExistence type="predicted"/>
<dbReference type="EMBL" id="BGPR01213231">
    <property type="protein sequence ID" value="GBN46608.1"/>
    <property type="molecule type" value="Genomic_DNA"/>
</dbReference>
<keyword evidence="3" id="KW-1185">Reference proteome</keyword>
<dbReference type="AlphaFoldDB" id="A0A4Y2P8K8"/>
<organism evidence="1 3">
    <name type="scientific">Araneus ventricosus</name>
    <name type="common">Orbweaver spider</name>
    <name type="synonym">Epeira ventricosa</name>
    <dbReference type="NCBI Taxonomy" id="182803"/>
    <lineage>
        <taxon>Eukaryota</taxon>
        <taxon>Metazoa</taxon>
        <taxon>Ecdysozoa</taxon>
        <taxon>Arthropoda</taxon>
        <taxon>Chelicerata</taxon>
        <taxon>Arachnida</taxon>
        <taxon>Araneae</taxon>
        <taxon>Araneomorphae</taxon>
        <taxon>Entelegynae</taxon>
        <taxon>Araneoidea</taxon>
        <taxon>Araneidae</taxon>
        <taxon>Araneus</taxon>
    </lineage>
</organism>
<protein>
    <submittedName>
        <fullName evidence="1">Uncharacterized protein</fullName>
    </submittedName>
</protein>
<feature type="non-terminal residue" evidence="1">
    <location>
        <position position="56"/>
    </location>
</feature>
<name>A0A4Y2P8K8_ARAVE</name>
<evidence type="ECO:0000313" key="2">
    <source>
        <dbReference type="EMBL" id="GBN46608.1"/>
    </source>
</evidence>
<gene>
    <name evidence="2" type="ORF">AVEN_129578_1</name>
    <name evidence="1" type="ORF">AVEN_75082_1</name>
</gene>
<evidence type="ECO:0000313" key="3">
    <source>
        <dbReference type="Proteomes" id="UP000499080"/>
    </source>
</evidence>